<organism evidence="1 2">
    <name type="scientific">Aplosporella prunicola CBS 121167</name>
    <dbReference type="NCBI Taxonomy" id="1176127"/>
    <lineage>
        <taxon>Eukaryota</taxon>
        <taxon>Fungi</taxon>
        <taxon>Dikarya</taxon>
        <taxon>Ascomycota</taxon>
        <taxon>Pezizomycotina</taxon>
        <taxon>Dothideomycetes</taxon>
        <taxon>Dothideomycetes incertae sedis</taxon>
        <taxon>Botryosphaeriales</taxon>
        <taxon>Aplosporellaceae</taxon>
        <taxon>Aplosporella</taxon>
    </lineage>
</organism>
<accession>A0A6A6BEA1</accession>
<gene>
    <name evidence="1" type="ORF">K452DRAFT_30679</name>
</gene>
<keyword evidence="2" id="KW-1185">Reference proteome</keyword>
<name>A0A6A6BEA1_9PEZI</name>
<proteinExistence type="predicted"/>
<sequence>MPARHGGALFIPTHRRRRGGRTCSPARGHATFFCKAAPVARLERIAVVVEARCGAMASRWGGAAGSAAVLGLVLRVRCLASLPDSVVHPAAVQCWTVGCLFGLGIPHL</sequence>
<dbReference type="AlphaFoldDB" id="A0A6A6BEA1"/>
<dbReference type="GeneID" id="54300514"/>
<reference evidence="1" key="1">
    <citation type="journal article" date="2020" name="Stud. Mycol.">
        <title>101 Dothideomycetes genomes: a test case for predicting lifestyles and emergence of pathogens.</title>
        <authorList>
            <person name="Haridas S."/>
            <person name="Albert R."/>
            <person name="Binder M."/>
            <person name="Bloem J."/>
            <person name="Labutti K."/>
            <person name="Salamov A."/>
            <person name="Andreopoulos B."/>
            <person name="Baker S."/>
            <person name="Barry K."/>
            <person name="Bills G."/>
            <person name="Bluhm B."/>
            <person name="Cannon C."/>
            <person name="Castanera R."/>
            <person name="Culley D."/>
            <person name="Daum C."/>
            <person name="Ezra D."/>
            <person name="Gonzalez J."/>
            <person name="Henrissat B."/>
            <person name="Kuo A."/>
            <person name="Liang C."/>
            <person name="Lipzen A."/>
            <person name="Lutzoni F."/>
            <person name="Magnuson J."/>
            <person name="Mondo S."/>
            <person name="Nolan M."/>
            <person name="Ohm R."/>
            <person name="Pangilinan J."/>
            <person name="Park H.-J."/>
            <person name="Ramirez L."/>
            <person name="Alfaro M."/>
            <person name="Sun H."/>
            <person name="Tritt A."/>
            <person name="Yoshinaga Y."/>
            <person name="Zwiers L.-H."/>
            <person name="Turgeon B."/>
            <person name="Goodwin S."/>
            <person name="Spatafora J."/>
            <person name="Crous P."/>
            <person name="Grigoriev I."/>
        </authorList>
    </citation>
    <scope>NUCLEOTIDE SEQUENCE</scope>
    <source>
        <strain evidence="1">CBS 121167</strain>
    </source>
</reference>
<protein>
    <submittedName>
        <fullName evidence="1">Uncharacterized protein</fullName>
    </submittedName>
</protein>
<dbReference type="RefSeq" id="XP_033397306.1">
    <property type="nucleotide sequence ID" value="XM_033543017.1"/>
</dbReference>
<dbReference type="Proteomes" id="UP000799438">
    <property type="component" value="Unassembled WGS sequence"/>
</dbReference>
<evidence type="ECO:0000313" key="1">
    <source>
        <dbReference type="EMBL" id="KAF2141594.1"/>
    </source>
</evidence>
<evidence type="ECO:0000313" key="2">
    <source>
        <dbReference type="Proteomes" id="UP000799438"/>
    </source>
</evidence>
<dbReference type="EMBL" id="ML995486">
    <property type="protein sequence ID" value="KAF2141594.1"/>
    <property type="molecule type" value="Genomic_DNA"/>
</dbReference>